<evidence type="ECO:0000256" key="6">
    <source>
        <dbReference type="PROSITE-ProRule" id="PRU00581"/>
    </source>
</evidence>
<dbReference type="PANTHER" id="PTHR10838:SF20">
    <property type="entry name" value="SYNAPTOGYRIN"/>
    <property type="match status" value="1"/>
</dbReference>
<dbReference type="GO" id="GO:0030672">
    <property type="term" value="C:synaptic vesicle membrane"/>
    <property type="evidence" value="ECO:0007669"/>
    <property type="project" value="TreeGrafter"/>
</dbReference>
<keyword evidence="5 6" id="KW-0472">Membrane</keyword>
<dbReference type="InterPro" id="IPR008253">
    <property type="entry name" value="Marvel"/>
</dbReference>
<evidence type="ECO:0000256" key="2">
    <source>
        <dbReference type="ARBA" id="ARBA00010252"/>
    </source>
</evidence>
<feature type="transmembrane region" description="Helical" evidence="7">
    <location>
        <begin position="69"/>
        <end position="91"/>
    </location>
</feature>
<comment type="subcellular location">
    <subcellularLocation>
        <location evidence="1">Membrane</location>
        <topology evidence="1">Multi-pass membrane protein</topology>
    </subcellularLocation>
</comment>
<evidence type="ECO:0000256" key="1">
    <source>
        <dbReference type="ARBA" id="ARBA00004141"/>
    </source>
</evidence>
<feature type="transmembrane region" description="Helical" evidence="7">
    <location>
        <begin position="28"/>
        <end position="49"/>
    </location>
</feature>
<evidence type="ECO:0000256" key="3">
    <source>
        <dbReference type="ARBA" id="ARBA00022692"/>
    </source>
</evidence>
<dbReference type="Proteomes" id="UP001209878">
    <property type="component" value="Unassembled WGS sequence"/>
</dbReference>
<comment type="caution">
    <text evidence="9">The sequence shown here is derived from an EMBL/GenBank/DDBJ whole genome shotgun (WGS) entry which is preliminary data.</text>
</comment>
<dbReference type="PANTHER" id="PTHR10838">
    <property type="entry name" value="SYNAPTOGYRIN"/>
    <property type="match status" value="1"/>
</dbReference>
<comment type="similarity">
    <text evidence="2">Belongs to the synaptogyrin family.</text>
</comment>
<name>A0AAD9KNQ1_RIDPI</name>
<keyword evidence="3 6" id="KW-0812">Transmembrane</keyword>
<evidence type="ECO:0000259" key="8">
    <source>
        <dbReference type="PROSITE" id="PS51225"/>
    </source>
</evidence>
<organism evidence="9 10">
    <name type="scientific">Ridgeia piscesae</name>
    <name type="common">Tubeworm</name>
    <dbReference type="NCBI Taxonomy" id="27915"/>
    <lineage>
        <taxon>Eukaryota</taxon>
        <taxon>Metazoa</taxon>
        <taxon>Spiralia</taxon>
        <taxon>Lophotrochozoa</taxon>
        <taxon>Annelida</taxon>
        <taxon>Polychaeta</taxon>
        <taxon>Sedentaria</taxon>
        <taxon>Canalipalpata</taxon>
        <taxon>Sabellida</taxon>
        <taxon>Siboglinidae</taxon>
        <taxon>Ridgeia</taxon>
    </lineage>
</organism>
<dbReference type="InterPro" id="IPR016579">
    <property type="entry name" value="Synaptogyrin"/>
</dbReference>
<dbReference type="EMBL" id="JAODUO010000769">
    <property type="protein sequence ID" value="KAK2174873.1"/>
    <property type="molecule type" value="Genomic_DNA"/>
</dbReference>
<dbReference type="GO" id="GO:0031594">
    <property type="term" value="C:neuromuscular junction"/>
    <property type="evidence" value="ECO:0007669"/>
    <property type="project" value="TreeGrafter"/>
</dbReference>
<evidence type="ECO:0000256" key="5">
    <source>
        <dbReference type="ARBA" id="ARBA00023136"/>
    </source>
</evidence>
<dbReference type="Pfam" id="PF01284">
    <property type="entry name" value="MARVEL"/>
    <property type="match status" value="1"/>
</dbReference>
<gene>
    <name evidence="9" type="ORF">NP493_770g02000</name>
</gene>
<evidence type="ECO:0000313" key="10">
    <source>
        <dbReference type="Proteomes" id="UP001209878"/>
    </source>
</evidence>
<evidence type="ECO:0000256" key="7">
    <source>
        <dbReference type="SAM" id="Phobius"/>
    </source>
</evidence>
<feature type="transmembrane region" description="Helical" evidence="7">
    <location>
        <begin position="103"/>
        <end position="125"/>
    </location>
</feature>
<feature type="domain" description="MARVEL" evidence="8">
    <location>
        <begin position="22"/>
        <end position="131"/>
    </location>
</feature>
<keyword evidence="4 7" id="KW-1133">Transmembrane helix</keyword>
<keyword evidence="10" id="KW-1185">Reference proteome</keyword>
<reference evidence="9" key="1">
    <citation type="journal article" date="2023" name="Mol. Biol. Evol.">
        <title>Third-Generation Sequencing Reveals the Adaptive Role of the Epigenome in Three Deep-Sea Polychaetes.</title>
        <authorList>
            <person name="Perez M."/>
            <person name="Aroh O."/>
            <person name="Sun Y."/>
            <person name="Lan Y."/>
            <person name="Juniper S.K."/>
            <person name="Young C.R."/>
            <person name="Angers B."/>
            <person name="Qian P.Y."/>
        </authorList>
    </citation>
    <scope>NUCLEOTIDE SEQUENCE</scope>
    <source>
        <strain evidence="9">R07B-5</strain>
    </source>
</reference>
<protein>
    <recommendedName>
        <fullName evidence="8">MARVEL domain-containing protein</fullName>
    </recommendedName>
</protein>
<sequence length="131" mass="14326">MQGGGGAYGAGRATGHFDLSVYIKKPEVILRAVTWLLSMIVFSCLSSSADFYGEVNCNRDDNVYTVYPLGVTISVIAFCGVMGFLVLDALFDNISSVQKRKYIVTADMAFSGVWTFMSLVCFSYTTPQVQL</sequence>
<dbReference type="AlphaFoldDB" id="A0AAD9KNQ1"/>
<evidence type="ECO:0000313" key="9">
    <source>
        <dbReference type="EMBL" id="KAK2174873.1"/>
    </source>
</evidence>
<proteinExistence type="inferred from homology"/>
<evidence type="ECO:0000256" key="4">
    <source>
        <dbReference type="ARBA" id="ARBA00022989"/>
    </source>
</evidence>
<accession>A0AAD9KNQ1</accession>
<dbReference type="PROSITE" id="PS51225">
    <property type="entry name" value="MARVEL"/>
    <property type="match status" value="1"/>
</dbReference>